<name>A0A0N4VG33_ENTVE</name>
<dbReference type="SUPFAM" id="SSF47576">
    <property type="entry name" value="Calponin-homology domain, CH-domain"/>
    <property type="match status" value="1"/>
</dbReference>
<dbReference type="AlphaFoldDB" id="A0A0N4VG33"/>
<dbReference type="GO" id="GO:0000278">
    <property type="term" value="P:mitotic cell cycle"/>
    <property type="evidence" value="ECO:0007669"/>
    <property type="project" value="TreeGrafter"/>
</dbReference>
<dbReference type="GO" id="GO:0007051">
    <property type="term" value="P:spindle organization"/>
    <property type="evidence" value="ECO:0007669"/>
    <property type="project" value="TreeGrafter"/>
</dbReference>
<evidence type="ECO:0000313" key="7">
    <source>
        <dbReference type="Proteomes" id="UP000274131"/>
    </source>
</evidence>
<dbReference type="InterPro" id="IPR051185">
    <property type="entry name" value="ASPM"/>
</dbReference>
<organism evidence="8">
    <name type="scientific">Enterobius vermicularis</name>
    <name type="common">Human pinworm</name>
    <dbReference type="NCBI Taxonomy" id="51028"/>
    <lineage>
        <taxon>Eukaryota</taxon>
        <taxon>Metazoa</taxon>
        <taxon>Ecdysozoa</taxon>
        <taxon>Nematoda</taxon>
        <taxon>Chromadorea</taxon>
        <taxon>Rhabditida</taxon>
        <taxon>Spirurina</taxon>
        <taxon>Oxyuridomorpha</taxon>
        <taxon>Oxyuroidea</taxon>
        <taxon>Oxyuridae</taxon>
        <taxon>Enterobius</taxon>
    </lineage>
</organism>
<dbReference type="WBParaSite" id="EVEC_0000972801-mRNA-1">
    <property type="protein sequence ID" value="EVEC_0000972801-mRNA-1"/>
    <property type="gene ID" value="EVEC_0000972801"/>
</dbReference>
<dbReference type="InterPro" id="IPR036872">
    <property type="entry name" value="CH_dom_sf"/>
</dbReference>
<dbReference type="InterPro" id="IPR001715">
    <property type="entry name" value="CH_dom"/>
</dbReference>
<dbReference type="CDD" id="cd21223">
    <property type="entry name" value="CH_ASPM_rpt1"/>
    <property type="match status" value="1"/>
</dbReference>
<dbReference type="PANTHER" id="PTHR22706">
    <property type="entry name" value="ASSEMBLY FACTOR FOR SPINDLE MICROTUBULES"/>
    <property type="match status" value="1"/>
</dbReference>
<dbReference type="OrthoDB" id="5870774at2759"/>
<evidence type="ECO:0000256" key="4">
    <source>
        <dbReference type="SAM" id="MobiDB-lite"/>
    </source>
</evidence>
<dbReference type="GO" id="GO:0005737">
    <property type="term" value="C:cytoplasm"/>
    <property type="evidence" value="ECO:0007669"/>
    <property type="project" value="UniProtKB-SubCell"/>
</dbReference>
<accession>A0A0N4VG33</accession>
<evidence type="ECO:0000313" key="6">
    <source>
        <dbReference type="EMBL" id="VDD94374.1"/>
    </source>
</evidence>
<comment type="subcellular location">
    <subcellularLocation>
        <location evidence="1">Cytoplasm</location>
    </subcellularLocation>
</comment>
<dbReference type="GO" id="GO:0005516">
    <property type="term" value="F:calmodulin binding"/>
    <property type="evidence" value="ECO:0007669"/>
    <property type="project" value="UniProtKB-KW"/>
</dbReference>
<protein>
    <submittedName>
        <fullName evidence="8">Calponin-homology (CH) domain-containing protein</fullName>
    </submittedName>
</protein>
<keyword evidence="7" id="KW-1185">Reference proteome</keyword>
<evidence type="ECO:0000313" key="8">
    <source>
        <dbReference type="WBParaSite" id="EVEC_0000972801-mRNA-1"/>
    </source>
</evidence>
<dbReference type="STRING" id="51028.A0A0N4VG33"/>
<dbReference type="EMBL" id="UXUI01009827">
    <property type="protein sequence ID" value="VDD94374.1"/>
    <property type="molecule type" value="Genomic_DNA"/>
</dbReference>
<sequence>MNANSGAAQNKEWSTKDAVDIIAAYKAEFLSSTMNNSFASFSSDIFGSSGCRASTITSVSEFPSRHEFSSEEFEKENISDKSGGLCPTGSEVTPSQKQVLPDEMKKDLKDEIVFAVPALPKRPVRRRSSSFNNFETKKKEDILERCSSEIAIGKDIQYQISPGTKASREKMEKKLAFLRARDNARKEALNGLFQTSKQELLASRQKFDPIATAKSFLSSHQSNETGSLPSNSCVPGSSKQLQSSEKIAFGDATFTILSTPGSEGSLVNKEISGLSRERNIAAVKTWVNFLIRQRCGSESLGCLFEKERAIADGFLRDVLQNGERSTAKKTCEPEAVLKIERDLVMKVVVEMRRLIRETDFPSQVDSLLKKECFPARAEVNLHSDVGLQMDLLKVFFSFHIFWLRCGVEAVFNCSFSGPSHMLHHKLASFVVKHFFKEPSILANPKSIITDFGRKKLSQNFQLKFYLFLFLVDSMKCDETFFAQTPPLFLRESGFKSVSDVVAAVQKKILSGSVAPFKLLTRLGFKASHHQSFLEDYQYFVSDLSSDLGDGIILSRLVEVVCGLKPYSLGSLLRDPSGDRLRKLGNVKKVIEAAKLEGLDLGKVKPENILLGKIDDIMEILWRLIGSYVSATDTFLSEEDSNGPDLERLWLAATVIQRAYRAHRMRKHGLVSEVRSEDPLKSDRGDVVCEYKSPERQSLLAVFKEQESSSEDVQDLGCQSLVGERLEDSKPFLTEVDVHPNKPLAGHLREESDLQDVEAAGINDHLPHSKAKSEMRLTKLKLSNLKKAQRRVRREQEKVIRELKKYWRRCIAKKRLQILRHSRSEEKQSAAVKIQ</sequence>
<feature type="domain" description="Calponin-homology (CH)" evidence="5">
    <location>
        <begin position="519"/>
        <end position="628"/>
    </location>
</feature>
<feature type="region of interest" description="Disordered" evidence="4">
    <location>
        <begin position="70"/>
        <end position="98"/>
    </location>
</feature>
<keyword evidence="3" id="KW-0112">Calmodulin-binding</keyword>
<dbReference type="PANTHER" id="PTHR22706:SF1">
    <property type="entry name" value="ASSEMBLY FACTOR FOR SPINDLE MICROTUBULES"/>
    <property type="match status" value="1"/>
</dbReference>
<evidence type="ECO:0000259" key="5">
    <source>
        <dbReference type="PROSITE" id="PS50021"/>
    </source>
</evidence>
<reference evidence="8" key="1">
    <citation type="submission" date="2017-02" db="UniProtKB">
        <authorList>
            <consortium name="WormBaseParasite"/>
        </authorList>
    </citation>
    <scope>IDENTIFICATION</scope>
</reference>
<dbReference type="PROSITE" id="PS50021">
    <property type="entry name" value="CH"/>
    <property type="match status" value="1"/>
</dbReference>
<dbReference type="Gene3D" id="1.10.418.10">
    <property type="entry name" value="Calponin-like domain"/>
    <property type="match status" value="1"/>
</dbReference>
<keyword evidence="2" id="KW-0963">Cytoplasm</keyword>
<evidence type="ECO:0000256" key="1">
    <source>
        <dbReference type="ARBA" id="ARBA00004496"/>
    </source>
</evidence>
<dbReference type="GO" id="GO:0000922">
    <property type="term" value="C:spindle pole"/>
    <property type="evidence" value="ECO:0007669"/>
    <property type="project" value="TreeGrafter"/>
</dbReference>
<evidence type="ECO:0000256" key="3">
    <source>
        <dbReference type="ARBA" id="ARBA00022860"/>
    </source>
</evidence>
<reference evidence="6 7" key="2">
    <citation type="submission" date="2018-10" db="EMBL/GenBank/DDBJ databases">
        <authorList>
            <consortium name="Pathogen Informatics"/>
        </authorList>
    </citation>
    <scope>NUCLEOTIDE SEQUENCE [LARGE SCALE GENOMIC DNA]</scope>
</reference>
<gene>
    <name evidence="6" type="ORF">EVEC_LOCUS9125</name>
</gene>
<dbReference type="Proteomes" id="UP000274131">
    <property type="component" value="Unassembled WGS sequence"/>
</dbReference>
<evidence type="ECO:0000256" key="2">
    <source>
        <dbReference type="ARBA" id="ARBA00022490"/>
    </source>
</evidence>
<proteinExistence type="predicted"/>
<dbReference type="GO" id="GO:0051295">
    <property type="term" value="P:establishment of meiotic spindle localization"/>
    <property type="evidence" value="ECO:0007669"/>
    <property type="project" value="TreeGrafter"/>
</dbReference>